<dbReference type="GeneID" id="87830230"/>
<evidence type="ECO:0000313" key="2">
    <source>
        <dbReference type="EMBL" id="KAK4121290.1"/>
    </source>
</evidence>
<feature type="region of interest" description="Disordered" evidence="1">
    <location>
        <begin position="9"/>
        <end position="41"/>
    </location>
</feature>
<dbReference type="AlphaFoldDB" id="A0AAN6TV34"/>
<protein>
    <submittedName>
        <fullName evidence="2">Uncharacterized protein</fullName>
    </submittedName>
</protein>
<evidence type="ECO:0000256" key="1">
    <source>
        <dbReference type="SAM" id="MobiDB-lite"/>
    </source>
</evidence>
<organism evidence="2 3">
    <name type="scientific">Parathielavia appendiculata</name>
    <dbReference type="NCBI Taxonomy" id="2587402"/>
    <lineage>
        <taxon>Eukaryota</taxon>
        <taxon>Fungi</taxon>
        <taxon>Dikarya</taxon>
        <taxon>Ascomycota</taxon>
        <taxon>Pezizomycotina</taxon>
        <taxon>Sordariomycetes</taxon>
        <taxon>Sordariomycetidae</taxon>
        <taxon>Sordariales</taxon>
        <taxon>Chaetomiaceae</taxon>
        <taxon>Parathielavia</taxon>
    </lineage>
</organism>
<dbReference type="RefSeq" id="XP_062645061.1">
    <property type="nucleotide sequence ID" value="XM_062793461.1"/>
</dbReference>
<evidence type="ECO:0000313" key="3">
    <source>
        <dbReference type="Proteomes" id="UP001302602"/>
    </source>
</evidence>
<accession>A0AAN6TV34</accession>
<dbReference type="Proteomes" id="UP001302602">
    <property type="component" value="Unassembled WGS sequence"/>
</dbReference>
<reference evidence="2" key="2">
    <citation type="submission" date="2023-05" db="EMBL/GenBank/DDBJ databases">
        <authorList>
            <consortium name="Lawrence Berkeley National Laboratory"/>
            <person name="Steindorff A."/>
            <person name="Hensen N."/>
            <person name="Bonometti L."/>
            <person name="Westerberg I."/>
            <person name="Brannstrom I.O."/>
            <person name="Guillou S."/>
            <person name="Cros-Aarteil S."/>
            <person name="Calhoun S."/>
            <person name="Haridas S."/>
            <person name="Kuo A."/>
            <person name="Mondo S."/>
            <person name="Pangilinan J."/>
            <person name="Riley R."/>
            <person name="Labutti K."/>
            <person name="Andreopoulos B."/>
            <person name="Lipzen A."/>
            <person name="Chen C."/>
            <person name="Yanf M."/>
            <person name="Daum C."/>
            <person name="Ng V."/>
            <person name="Clum A."/>
            <person name="Ohm R."/>
            <person name="Martin F."/>
            <person name="Silar P."/>
            <person name="Natvig D."/>
            <person name="Lalanne C."/>
            <person name="Gautier V."/>
            <person name="Ament-Velasquez S.L."/>
            <person name="Kruys A."/>
            <person name="Hutchinson M.I."/>
            <person name="Powell A.J."/>
            <person name="Barry K."/>
            <person name="Miller A.N."/>
            <person name="Grigoriev I.V."/>
            <person name="Debuchy R."/>
            <person name="Gladieux P."/>
            <person name="Thoren M.H."/>
            <person name="Johannesson H."/>
        </authorList>
    </citation>
    <scope>NUCLEOTIDE SEQUENCE</scope>
    <source>
        <strain evidence="2">CBS 731.68</strain>
    </source>
</reference>
<dbReference type="EMBL" id="MU853234">
    <property type="protein sequence ID" value="KAK4121290.1"/>
    <property type="molecule type" value="Genomic_DNA"/>
</dbReference>
<reference evidence="2" key="1">
    <citation type="journal article" date="2023" name="Mol. Phylogenet. Evol.">
        <title>Genome-scale phylogeny and comparative genomics of the fungal order Sordariales.</title>
        <authorList>
            <person name="Hensen N."/>
            <person name="Bonometti L."/>
            <person name="Westerberg I."/>
            <person name="Brannstrom I.O."/>
            <person name="Guillou S."/>
            <person name="Cros-Aarteil S."/>
            <person name="Calhoun S."/>
            <person name="Haridas S."/>
            <person name="Kuo A."/>
            <person name="Mondo S."/>
            <person name="Pangilinan J."/>
            <person name="Riley R."/>
            <person name="LaButti K."/>
            <person name="Andreopoulos B."/>
            <person name="Lipzen A."/>
            <person name="Chen C."/>
            <person name="Yan M."/>
            <person name="Daum C."/>
            <person name="Ng V."/>
            <person name="Clum A."/>
            <person name="Steindorff A."/>
            <person name="Ohm R.A."/>
            <person name="Martin F."/>
            <person name="Silar P."/>
            <person name="Natvig D.O."/>
            <person name="Lalanne C."/>
            <person name="Gautier V."/>
            <person name="Ament-Velasquez S.L."/>
            <person name="Kruys A."/>
            <person name="Hutchinson M.I."/>
            <person name="Powell A.J."/>
            <person name="Barry K."/>
            <person name="Miller A.N."/>
            <person name="Grigoriev I.V."/>
            <person name="Debuchy R."/>
            <person name="Gladieux P."/>
            <person name="Hiltunen Thoren M."/>
            <person name="Johannesson H."/>
        </authorList>
    </citation>
    <scope>NUCLEOTIDE SEQUENCE</scope>
    <source>
        <strain evidence="2">CBS 731.68</strain>
    </source>
</reference>
<comment type="caution">
    <text evidence="2">The sequence shown here is derived from an EMBL/GenBank/DDBJ whole genome shotgun (WGS) entry which is preliminary data.</text>
</comment>
<sequence length="391" mass="43484">MPCAAIQVNQLPTPANGSRSDSPDLRQSFSRGPVNPRTSSALATLPPELRIRILEYTDLVTPWKEVTWSWQHRGYRVVCALCTSSSLDSPPHNHSGCRLSSCDPNVHDGDCVPSAGCRHSAFSSSACNCWAPPTNLFLIYRTSYRDAQFAFFSRNRFIIHDFHVTEPWDLPAEQLEPGRPKTASTRTSYPFERLAVSKFLRDIVPVHCLAYLRFLELLFPPYVPHDWPHREHPAILDWAATVDWARGQVNAPALTIRLVMADFGAGAPIIGRRAMTKVLADDTLRGYAYIMQPLKPLVRGMAAAAWRASTCTRHIPRDGSWTFAGVLNWTTGTSPDCTETTLLRLSDICGAPARVPSTTSTGLSPTRAPGSAGIRRIILTVIKMMEIIQWY</sequence>
<gene>
    <name evidence="2" type="ORF">N657DRAFT_648116</name>
</gene>
<name>A0AAN6TV34_9PEZI</name>
<keyword evidence="3" id="KW-1185">Reference proteome</keyword>
<proteinExistence type="predicted"/>